<gene>
    <name evidence="3" type="ORF">SAMN05660284_01586</name>
</gene>
<keyword evidence="1" id="KW-0812">Transmembrane</keyword>
<keyword evidence="3" id="KW-0808">Transferase</keyword>
<dbReference type="SUPFAM" id="SSF55874">
    <property type="entry name" value="ATPase domain of HSP90 chaperone/DNA topoisomerase II/histidine kinase"/>
    <property type="match status" value="1"/>
</dbReference>
<proteinExistence type="predicted"/>
<dbReference type="STRING" id="83765.SAMN05660284_01586"/>
<dbReference type="InterPro" id="IPR036890">
    <property type="entry name" value="HATPase_C_sf"/>
</dbReference>
<feature type="transmembrane region" description="Helical" evidence="1">
    <location>
        <begin position="82"/>
        <end position="101"/>
    </location>
</feature>
<feature type="domain" description="Signal transduction histidine kinase internal region" evidence="2">
    <location>
        <begin position="145"/>
        <end position="223"/>
    </location>
</feature>
<name>A0A1I4ZDM1_9NEIS</name>
<dbReference type="RefSeq" id="WP_091194110.1">
    <property type="nucleotide sequence ID" value="NZ_FOVE01000010.1"/>
</dbReference>
<organism evidence="3 4">
    <name type="scientific">Formivibrio citricus</name>
    <dbReference type="NCBI Taxonomy" id="83765"/>
    <lineage>
        <taxon>Bacteria</taxon>
        <taxon>Pseudomonadati</taxon>
        <taxon>Pseudomonadota</taxon>
        <taxon>Betaproteobacteria</taxon>
        <taxon>Neisseriales</taxon>
        <taxon>Chitinibacteraceae</taxon>
        <taxon>Formivibrio</taxon>
    </lineage>
</organism>
<keyword evidence="1" id="KW-1133">Transmembrane helix</keyword>
<dbReference type="PANTHER" id="PTHR34220">
    <property type="entry name" value="SENSOR HISTIDINE KINASE YPDA"/>
    <property type="match status" value="1"/>
</dbReference>
<protein>
    <submittedName>
        <fullName evidence="3">Two-component system, LytT family, sensor histidine kinase AlgZ</fullName>
    </submittedName>
</protein>
<dbReference type="PANTHER" id="PTHR34220:SF7">
    <property type="entry name" value="SENSOR HISTIDINE KINASE YPDA"/>
    <property type="match status" value="1"/>
</dbReference>
<evidence type="ECO:0000313" key="4">
    <source>
        <dbReference type="Proteomes" id="UP000242869"/>
    </source>
</evidence>
<sequence length="349" mass="39478">MFRPDDTPARLPDFRNVGVISRALIGVNLGMMFHLLLIVPDWPSWRDRLFAAALWCEPMLLLTLAVLAVLSPWLARAPYRQGVLFTVLLAMLSAWAVRVFYGDISEALAGQLPWRYELSAGASALGLLAYYRLWMRALSPRITEARLAALQARIRPHFFFNSLNAVLSLIRSDPRRAETMLENLSDLFRVAMGKKQGLSTLAREVELARGYLEIEKVRLGERLSVEWFIDKMPWKAAIPPLILQPLLENAVYHGIEPSLFPGVVQVNIFRVRDEVHIDIRNPLPKGGDERARRIGNGMALENVRERLLLHFDAAATLTAKTVGEHYQVHIVLPYQEIADAETITPVFGR</sequence>
<dbReference type="Pfam" id="PF06580">
    <property type="entry name" value="His_kinase"/>
    <property type="match status" value="1"/>
</dbReference>
<accession>A0A1I4ZDM1</accession>
<dbReference type="Gene3D" id="3.30.565.10">
    <property type="entry name" value="Histidine kinase-like ATPase, C-terminal domain"/>
    <property type="match status" value="1"/>
</dbReference>
<feature type="transmembrane region" description="Helical" evidence="1">
    <location>
        <begin position="113"/>
        <end position="131"/>
    </location>
</feature>
<dbReference type="InterPro" id="IPR050640">
    <property type="entry name" value="Bact_2-comp_sensor_kinase"/>
</dbReference>
<keyword evidence="4" id="KW-1185">Reference proteome</keyword>
<dbReference type="GO" id="GO:0016020">
    <property type="term" value="C:membrane"/>
    <property type="evidence" value="ECO:0007669"/>
    <property type="project" value="InterPro"/>
</dbReference>
<reference evidence="4" key="1">
    <citation type="submission" date="2016-10" db="EMBL/GenBank/DDBJ databases">
        <authorList>
            <person name="Varghese N."/>
            <person name="Submissions S."/>
        </authorList>
    </citation>
    <scope>NUCLEOTIDE SEQUENCE [LARGE SCALE GENOMIC DNA]</scope>
    <source>
        <strain evidence="4">DSM 6150</strain>
    </source>
</reference>
<feature type="transmembrane region" description="Helical" evidence="1">
    <location>
        <begin position="20"/>
        <end position="38"/>
    </location>
</feature>
<dbReference type="Proteomes" id="UP000242869">
    <property type="component" value="Unassembled WGS sequence"/>
</dbReference>
<dbReference type="GO" id="GO:0000155">
    <property type="term" value="F:phosphorelay sensor kinase activity"/>
    <property type="evidence" value="ECO:0007669"/>
    <property type="project" value="InterPro"/>
</dbReference>
<feature type="transmembrane region" description="Helical" evidence="1">
    <location>
        <begin position="50"/>
        <end position="70"/>
    </location>
</feature>
<evidence type="ECO:0000256" key="1">
    <source>
        <dbReference type="SAM" id="Phobius"/>
    </source>
</evidence>
<keyword evidence="1" id="KW-0472">Membrane</keyword>
<evidence type="ECO:0000259" key="2">
    <source>
        <dbReference type="Pfam" id="PF06580"/>
    </source>
</evidence>
<keyword evidence="3" id="KW-0418">Kinase</keyword>
<evidence type="ECO:0000313" key="3">
    <source>
        <dbReference type="EMBL" id="SFN48069.1"/>
    </source>
</evidence>
<dbReference type="InterPro" id="IPR010559">
    <property type="entry name" value="Sig_transdc_His_kin_internal"/>
</dbReference>
<dbReference type="AlphaFoldDB" id="A0A1I4ZDM1"/>
<dbReference type="EMBL" id="FOVE01000010">
    <property type="protein sequence ID" value="SFN48069.1"/>
    <property type="molecule type" value="Genomic_DNA"/>
</dbReference>
<dbReference type="OrthoDB" id="2514702at2"/>